<feature type="domain" description="DUF6895" evidence="1">
    <location>
        <begin position="117"/>
        <end position="192"/>
    </location>
</feature>
<organism evidence="2 3">
    <name type="scientific">Neolewinella xylanilytica</name>
    <dbReference type="NCBI Taxonomy" id="1514080"/>
    <lineage>
        <taxon>Bacteria</taxon>
        <taxon>Pseudomonadati</taxon>
        <taxon>Bacteroidota</taxon>
        <taxon>Saprospiria</taxon>
        <taxon>Saprospirales</taxon>
        <taxon>Lewinellaceae</taxon>
        <taxon>Neolewinella</taxon>
    </lineage>
</organism>
<dbReference type="AlphaFoldDB" id="A0A2S6I8E3"/>
<protein>
    <recommendedName>
        <fullName evidence="1">DUF6895 domain-containing protein</fullName>
    </recommendedName>
</protein>
<dbReference type="RefSeq" id="WP_406603335.1">
    <property type="nucleotide sequence ID" value="NZ_PTJC01000005.1"/>
</dbReference>
<dbReference type="Proteomes" id="UP000237662">
    <property type="component" value="Unassembled WGS sequence"/>
</dbReference>
<sequence>MNWIDSFISDNILVCDSAYVELQTKACCEYVLYCSQLKQREILTEKHISILNKIRFSNVAYFEPLLNFCILEELPEISLKLPPSIEVKYIISIISNNEDYSYWNRLLCLFLRKFAVSGLSRHNMYEFTHVIFYSSNFGLNRFISQLDNSIVASLVEITGCCIKICNLSLNWDLARELYLVLLILDSSCSAEIMQLVNTENNVIKSKQGWFLSDGKNLGYYEKLENDLSFTQKYSLYHTTLICSLLEIVIASHGIAHREEYHEVS</sequence>
<keyword evidence="3" id="KW-1185">Reference proteome</keyword>
<comment type="caution">
    <text evidence="2">The sequence shown here is derived from an EMBL/GenBank/DDBJ whole genome shotgun (WGS) entry which is preliminary data.</text>
</comment>
<dbReference type="InterPro" id="IPR054190">
    <property type="entry name" value="DUF6895"/>
</dbReference>
<evidence type="ECO:0000259" key="1">
    <source>
        <dbReference type="Pfam" id="PF21836"/>
    </source>
</evidence>
<dbReference type="Pfam" id="PF21836">
    <property type="entry name" value="DUF6895"/>
    <property type="match status" value="1"/>
</dbReference>
<accession>A0A2S6I8E3</accession>
<name>A0A2S6I8E3_9BACT</name>
<evidence type="ECO:0000313" key="3">
    <source>
        <dbReference type="Proteomes" id="UP000237662"/>
    </source>
</evidence>
<proteinExistence type="predicted"/>
<evidence type="ECO:0000313" key="2">
    <source>
        <dbReference type="EMBL" id="PPK87749.1"/>
    </source>
</evidence>
<dbReference type="EMBL" id="PTJC01000005">
    <property type="protein sequence ID" value="PPK87749.1"/>
    <property type="molecule type" value="Genomic_DNA"/>
</dbReference>
<gene>
    <name evidence="2" type="ORF">CLV84_0700</name>
</gene>
<reference evidence="2 3" key="1">
    <citation type="submission" date="2018-02" db="EMBL/GenBank/DDBJ databases">
        <title>Genomic Encyclopedia of Archaeal and Bacterial Type Strains, Phase II (KMG-II): from individual species to whole genera.</title>
        <authorList>
            <person name="Goeker M."/>
        </authorList>
    </citation>
    <scope>NUCLEOTIDE SEQUENCE [LARGE SCALE GENOMIC DNA]</scope>
    <source>
        <strain evidence="2 3">DSM 29526</strain>
    </source>
</reference>